<reference evidence="1" key="1">
    <citation type="journal article" date="2014" name="BMC Genomics">
        <title>The Babesia bovis gene and promoter model: an update from full-length EST analysis.</title>
        <authorList>
            <person name="Yamagishi J."/>
            <person name="Wakaguri H."/>
            <person name="Yokoyama N."/>
            <person name="Yamashita R."/>
            <person name="Suzuki Y."/>
            <person name="Xuan X."/>
            <person name="Igarashi I."/>
        </authorList>
    </citation>
    <scope>NUCLEOTIDE SEQUENCE</scope>
    <source>
        <strain evidence="1">Texas</strain>
    </source>
</reference>
<dbReference type="EMBL" id="AK441093">
    <property type="protein sequence ID" value="BAN64887.1"/>
    <property type="molecule type" value="mRNA"/>
</dbReference>
<protein>
    <submittedName>
        <fullName evidence="1">Uncharacterized protein</fullName>
    </submittedName>
</protein>
<accession>S6BLK1</accession>
<organism evidence="1">
    <name type="scientific">Babesia bovis</name>
    <dbReference type="NCBI Taxonomy" id="5865"/>
    <lineage>
        <taxon>Eukaryota</taxon>
        <taxon>Sar</taxon>
        <taxon>Alveolata</taxon>
        <taxon>Apicomplexa</taxon>
        <taxon>Aconoidasida</taxon>
        <taxon>Piroplasmida</taxon>
        <taxon>Babesiidae</taxon>
        <taxon>Babesia</taxon>
    </lineage>
</organism>
<proteinExistence type="evidence at transcript level"/>
<evidence type="ECO:0000313" key="1">
    <source>
        <dbReference type="EMBL" id="BAN64887.1"/>
    </source>
</evidence>
<name>S6BLK1_BABBO</name>
<dbReference type="AlphaFoldDB" id="S6BLK1"/>
<sequence>MFLFRTYIPMICKIWCGRHTCIDLIRDELRWFLHKFMNAVCFVMYNNTKITWVCSFGYKYCSICIIPAMRGYHFGEGVAADYITI</sequence>